<gene>
    <name evidence="3" type="ORF">METZ01_LOCUS359396</name>
</gene>
<keyword evidence="2" id="KW-1133">Transmembrane helix</keyword>
<feature type="non-terminal residue" evidence="3">
    <location>
        <position position="278"/>
    </location>
</feature>
<feature type="region of interest" description="Disordered" evidence="1">
    <location>
        <begin position="226"/>
        <end position="278"/>
    </location>
</feature>
<dbReference type="EMBL" id="UINC01127428">
    <property type="protein sequence ID" value="SVD06542.1"/>
    <property type="molecule type" value="Genomic_DNA"/>
</dbReference>
<dbReference type="InterPro" id="IPR046938">
    <property type="entry name" value="DNA_clamp_sf"/>
</dbReference>
<protein>
    <submittedName>
        <fullName evidence="3">Uncharacterized protein</fullName>
    </submittedName>
</protein>
<keyword evidence="2" id="KW-0472">Membrane</keyword>
<organism evidence="3">
    <name type="scientific">marine metagenome</name>
    <dbReference type="NCBI Taxonomy" id="408172"/>
    <lineage>
        <taxon>unclassified sequences</taxon>
        <taxon>metagenomes</taxon>
        <taxon>ecological metagenomes</taxon>
    </lineage>
</organism>
<sequence length="278" mass="30926">VQFRADSSELFKAIQALQSRAGARNRLNQLSHVDFRMLENNKVEISARNVLADTKILVDAEIVSSGSSKIPILWFSDIIRQAGSESIEIESTGNNQIQVTYGNQVHNCSATDHQSSAFSSPTNWFDKRNWKRTSPALTISFIAHAIFVIYIALTIKTKVPTESIPIDMVNAPLPTIRRIKKPIVDRVQRRVTLKPSLRKTPHPQVQITAPTQVAETAKLSAEPIHRNFSRNPELPDRIPDPMSTTAKLPANPREYMLKRPGGSPTEVKSGSGIKTGQF</sequence>
<feature type="transmembrane region" description="Helical" evidence="2">
    <location>
        <begin position="136"/>
        <end position="155"/>
    </location>
</feature>
<evidence type="ECO:0000256" key="2">
    <source>
        <dbReference type="SAM" id="Phobius"/>
    </source>
</evidence>
<proteinExistence type="predicted"/>
<feature type="compositionally biased region" description="Polar residues" evidence="1">
    <location>
        <begin position="266"/>
        <end position="278"/>
    </location>
</feature>
<name>A0A382SAE9_9ZZZZ</name>
<accession>A0A382SAE9</accession>
<feature type="non-terminal residue" evidence="3">
    <location>
        <position position="1"/>
    </location>
</feature>
<reference evidence="3" key="1">
    <citation type="submission" date="2018-05" db="EMBL/GenBank/DDBJ databases">
        <authorList>
            <person name="Lanie J.A."/>
            <person name="Ng W.-L."/>
            <person name="Kazmierczak K.M."/>
            <person name="Andrzejewski T.M."/>
            <person name="Davidsen T.M."/>
            <person name="Wayne K.J."/>
            <person name="Tettelin H."/>
            <person name="Glass J.I."/>
            <person name="Rusch D."/>
            <person name="Podicherti R."/>
            <person name="Tsui H.-C.T."/>
            <person name="Winkler M.E."/>
        </authorList>
    </citation>
    <scope>NUCLEOTIDE SEQUENCE</scope>
</reference>
<evidence type="ECO:0000313" key="3">
    <source>
        <dbReference type="EMBL" id="SVD06542.1"/>
    </source>
</evidence>
<dbReference type="SUPFAM" id="SSF55979">
    <property type="entry name" value="DNA clamp"/>
    <property type="match status" value="1"/>
</dbReference>
<dbReference type="Gene3D" id="3.10.150.10">
    <property type="entry name" value="DNA Polymerase III, subunit A, domain 2"/>
    <property type="match status" value="1"/>
</dbReference>
<keyword evidence="2" id="KW-0812">Transmembrane</keyword>
<dbReference type="AlphaFoldDB" id="A0A382SAE9"/>
<evidence type="ECO:0000256" key="1">
    <source>
        <dbReference type="SAM" id="MobiDB-lite"/>
    </source>
</evidence>